<feature type="signal peptide" evidence="10">
    <location>
        <begin position="1"/>
        <end position="17"/>
    </location>
</feature>
<dbReference type="CDD" id="cd00842">
    <property type="entry name" value="MPP_ASMase"/>
    <property type="match status" value="1"/>
</dbReference>
<evidence type="ECO:0000256" key="10">
    <source>
        <dbReference type="SAM" id="SignalP"/>
    </source>
</evidence>
<comment type="caution">
    <text evidence="13">The sequence shown here is derived from an EMBL/GenBank/DDBJ whole genome shotgun (WGS) entry which is preliminary data.</text>
</comment>
<dbReference type="PANTHER" id="PTHR10340:SF57">
    <property type="entry name" value="METALLOPHOS DOMAIN-CONTAINING PROTEIN"/>
    <property type="match status" value="1"/>
</dbReference>
<dbReference type="PANTHER" id="PTHR10340">
    <property type="entry name" value="SPHINGOMYELIN PHOSPHODIESTERASE"/>
    <property type="match status" value="1"/>
</dbReference>
<evidence type="ECO:0000256" key="6">
    <source>
        <dbReference type="ARBA" id="ARBA00022729"/>
    </source>
</evidence>
<keyword evidence="14" id="KW-1185">Reference proteome</keyword>
<keyword evidence="5" id="KW-0479">Metal-binding</keyword>
<reference evidence="13 14" key="1">
    <citation type="journal article" date="2021" name="Elife">
        <title>Chloroplast acquisition without the gene transfer in kleptoplastic sea slugs, Plakobranchus ocellatus.</title>
        <authorList>
            <person name="Maeda T."/>
            <person name="Takahashi S."/>
            <person name="Yoshida T."/>
            <person name="Shimamura S."/>
            <person name="Takaki Y."/>
            <person name="Nagai Y."/>
            <person name="Toyoda A."/>
            <person name="Suzuki Y."/>
            <person name="Arimoto A."/>
            <person name="Ishii H."/>
            <person name="Satoh N."/>
            <person name="Nishiyama T."/>
            <person name="Hasebe M."/>
            <person name="Maruyama T."/>
            <person name="Minagawa J."/>
            <person name="Obokata J."/>
            <person name="Shigenobu S."/>
        </authorList>
    </citation>
    <scope>NUCLEOTIDE SEQUENCE [LARGE SCALE GENOMIC DNA]</scope>
</reference>
<evidence type="ECO:0000256" key="7">
    <source>
        <dbReference type="ARBA" id="ARBA00022801"/>
    </source>
</evidence>
<keyword evidence="9" id="KW-0325">Glycoprotein</keyword>
<evidence type="ECO:0000256" key="9">
    <source>
        <dbReference type="ARBA" id="ARBA00023180"/>
    </source>
</evidence>
<dbReference type="Proteomes" id="UP000735302">
    <property type="component" value="Unassembled WGS sequence"/>
</dbReference>
<feature type="domain" description="Sphingomyelin phosphodiesterase C-terminal" evidence="12">
    <location>
        <begin position="315"/>
        <end position="432"/>
    </location>
</feature>
<sequence length="483" mass="54234">MLAVFAVLCNVLVLVSASNIGRFWHVTDFHYDQTYFTYQLSCNDDVPNPGPYGDYWCDSPWSLVQTTVDFMANASSGPGGVDFIIWTGDTVAHIHDENTSLPENLMILKNVTNLLETRFPGIPVYASLGNHDFYPSDQAEGNKSEIYRAVGDLWKAWISNQSQVDRFENGGFYSKIFSNAKVRLLALNTNLYITSNHETDGVADPADQFHWLTQQLEEARAAGQKVIVTGHVPPGPLTKGLVNWMYSEQQQVLVDILVSYSDVIAGTHFGHDHQDGFKLLQSSDGSKAVPQFTAASVTPWRFRVPTPTGELVGDPHNPTVRLIEYDRDTGAHLDYHQYFINLTDTNSNKRANWAKLYSFKAAYSVPDMSVDSMRTIFERIKDGGGRTYTTRYCRYALASQQNTPCTDETRGEIYCAGLYYKVPEAKACVAKYLKRINNGDRGVCGTVASESALRSIGPLYRRFEPRHQSQAWQKARKPEITLL</sequence>
<gene>
    <name evidence="13" type="ORF">PoB_001688500</name>
</gene>
<dbReference type="InterPro" id="IPR045473">
    <property type="entry name" value="ASM_C"/>
</dbReference>
<feature type="domain" description="Calcineurin-like phosphoesterase" evidence="11">
    <location>
        <begin position="22"/>
        <end position="274"/>
    </location>
</feature>
<evidence type="ECO:0000256" key="2">
    <source>
        <dbReference type="ARBA" id="ARBA00004613"/>
    </source>
</evidence>
<evidence type="ECO:0000256" key="3">
    <source>
        <dbReference type="ARBA" id="ARBA00008234"/>
    </source>
</evidence>
<evidence type="ECO:0000259" key="12">
    <source>
        <dbReference type="Pfam" id="PF19272"/>
    </source>
</evidence>
<dbReference type="Gene3D" id="3.60.21.10">
    <property type="match status" value="1"/>
</dbReference>
<dbReference type="GO" id="GO:0046872">
    <property type="term" value="F:metal ion binding"/>
    <property type="evidence" value="ECO:0007669"/>
    <property type="project" value="UniProtKB-KW"/>
</dbReference>
<dbReference type="Pfam" id="PF00149">
    <property type="entry name" value="Metallophos"/>
    <property type="match status" value="1"/>
</dbReference>
<dbReference type="AlphaFoldDB" id="A0AAV3Z4K3"/>
<evidence type="ECO:0000313" key="14">
    <source>
        <dbReference type="Proteomes" id="UP000735302"/>
    </source>
</evidence>
<evidence type="ECO:0000256" key="4">
    <source>
        <dbReference type="ARBA" id="ARBA00022525"/>
    </source>
</evidence>
<comment type="subcellular location">
    <subcellularLocation>
        <location evidence="2">Secreted</location>
    </subcellularLocation>
</comment>
<dbReference type="GO" id="GO:0005615">
    <property type="term" value="C:extracellular space"/>
    <property type="evidence" value="ECO:0007669"/>
    <property type="project" value="TreeGrafter"/>
</dbReference>
<keyword evidence="8" id="KW-0862">Zinc</keyword>
<keyword evidence="7" id="KW-0378">Hydrolase</keyword>
<accession>A0AAV3Z4K3</accession>
<dbReference type="InterPro" id="IPR041805">
    <property type="entry name" value="ASMase/PPN1_MPP"/>
</dbReference>
<dbReference type="InterPro" id="IPR029052">
    <property type="entry name" value="Metallo-depent_PP-like"/>
</dbReference>
<keyword evidence="4" id="KW-0964">Secreted</keyword>
<organism evidence="13 14">
    <name type="scientific">Plakobranchus ocellatus</name>
    <dbReference type="NCBI Taxonomy" id="259542"/>
    <lineage>
        <taxon>Eukaryota</taxon>
        <taxon>Metazoa</taxon>
        <taxon>Spiralia</taxon>
        <taxon>Lophotrochozoa</taxon>
        <taxon>Mollusca</taxon>
        <taxon>Gastropoda</taxon>
        <taxon>Heterobranchia</taxon>
        <taxon>Euthyneura</taxon>
        <taxon>Panpulmonata</taxon>
        <taxon>Sacoglossa</taxon>
        <taxon>Placobranchoidea</taxon>
        <taxon>Plakobranchidae</taxon>
        <taxon>Plakobranchus</taxon>
    </lineage>
</organism>
<dbReference type="InterPro" id="IPR004843">
    <property type="entry name" value="Calcineurin-like_PHP"/>
</dbReference>
<dbReference type="GO" id="GO:0008081">
    <property type="term" value="F:phosphoric diester hydrolase activity"/>
    <property type="evidence" value="ECO:0007669"/>
    <property type="project" value="TreeGrafter"/>
</dbReference>
<proteinExistence type="inferred from homology"/>
<dbReference type="SUPFAM" id="SSF56300">
    <property type="entry name" value="Metallo-dependent phosphatases"/>
    <property type="match status" value="1"/>
</dbReference>
<name>A0AAV3Z4K3_9GAST</name>
<comment type="cofactor">
    <cofactor evidence="1">
        <name>Zn(2+)</name>
        <dbReference type="ChEBI" id="CHEBI:29105"/>
    </cofactor>
</comment>
<evidence type="ECO:0000259" key="11">
    <source>
        <dbReference type="Pfam" id="PF00149"/>
    </source>
</evidence>
<keyword evidence="6 10" id="KW-0732">Signal</keyword>
<evidence type="ECO:0000256" key="5">
    <source>
        <dbReference type="ARBA" id="ARBA00022723"/>
    </source>
</evidence>
<dbReference type="Pfam" id="PF19272">
    <property type="entry name" value="ASMase_C"/>
    <property type="match status" value="1"/>
</dbReference>
<evidence type="ECO:0000256" key="1">
    <source>
        <dbReference type="ARBA" id="ARBA00001947"/>
    </source>
</evidence>
<comment type="similarity">
    <text evidence="3">Belongs to the acid sphingomyelinase family.</text>
</comment>
<protein>
    <submittedName>
        <fullName evidence="13">Acid sphingomyelinase-like phosphodiesterase 3b</fullName>
    </submittedName>
</protein>
<dbReference type="EMBL" id="BLXT01002034">
    <property type="protein sequence ID" value="GFN90379.1"/>
    <property type="molecule type" value="Genomic_DNA"/>
</dbReference>
<evidence type="ECO:0000313" key="13">
    <source>
        <dbReference type="EMBL" id="GFN90379.1"/>
    </source>
</evidence>
<feature type="chain" id="PRO_5043875939" evidence="10">
    <location>
        <begin position="18"/>
        <end position="483"/>
    </location>
</feature>
<evidence type="ECO:0000256" key="8">
    <source>
        <dbReference type="ARBA" id="ARBA00022833"/>
    </source>
</evidence>